<feature type="compositionally biased region" description="Polar residues" evidence="1">
    <location>
        <begin position="1"/>
        <end position="12"/>
    </location>
</feature>
<evidence type="ECO:0000313" key="2">
    <source>
        <dbReference type="EMBL" id="MPC45844.1"/>
    </source>
</evidence>
<dbReference type="EMBL" id="VSRR010006920">
    <property type="protein sequence ID" value="MPC45844.1"/>
    <property type="molecule type" value="Genomic_DNA"/>
</dbReference>
<evidence type="ECO:0000313" key="3">
    <source>
        <dbReference type="Proteomes" id="UP000324222"/>
    </source>
</evidence>
<comment type="caution">
    <text evidence="2">The sequence shown here is derived from an EMBL/GenBank/DDBJ whole genome shotgun (WGS) entry which is preliminary data.</text>
</comment>
<feature type="compositionally biased region" description="Basic and acidic residues" evidence="1">
    <location>
        <begin position="15"/>
        <end position="28"/>
    </location>
</feature>
<dbReference type="Proteomes" id="UP000324222">
    <property type="component" value="Unassembled WGS sequence"/>
</dbReference>
<evidence type="ECO:0000256" key="1">
    <source>
        <dbReference type="SAM" id="MobiDB-lite"/>
    </source>
</evidence>
<proteinExistence type="predicted"/>
<feature type="region of interest" description="Disordered" evidence="1">
    <location>
        <begin position="57"/>
        <end position="95"/>
    </location>
</feature>
<name>A0A5B7FNB9_PORTR</name>
<sequence>MTEQQSSPSQTLADAWREEKKESKETALRMRKNKVHIIKKIHSLESLVGQKTVTLIQKREKEREGTNTGKQQQQQQQQPPPPDRDSCHRTLGTFG</sequence>
<organism evidence="2 3">
    <name type="scientific">Portunus trituberculatus</name>
    <name type="common">Swimming crab</name>
    <name type="synonym">Neptunus trituberculatus</name>
    <dbReference type="NCBI Taxonomy" id="210409"/>
    <lineage>
        <taxon>Eukaryota</taxon>
        <taxon>Metazoa</taxon>
        <taxon>Ecdysozoa</taxon>
        <taxon>Arthropoda</taxon>
        <taxon>Crustacea</taxon>
        <taxon>Multicrustacea</taxon>
        <taxon>Malacostraca</taxon>
        <taxon>Eumalacostraca</taxon>
        <taxon>Eucarida</taxon>
        <taxon>Decapoda</taxon>
        <taxon>Pleocyemata</taxon>
        <taxon>Brachyura</taxon>
        <taxon>Eubrachyura</taxon>
        <taxon>Portunoidea</taxon>
        <taxon>Portunidae</taxon>
        <taxon>Portuninae</taxon>
        <taxon>Portunus</taxon>
    </lineage>
</organism>
<dbReference type="AlphaFoldDB" id="A0A5B7FNB9"/>
<feature type="region of interest" description="Disordered" evidence="1">
    <location>
        <begin position="1"/>
        <end position="28"/>
    </location>
</feature>
<gene>
    <name evidence="2" type="ORF">E2C01_039550</name>
</gene>
<keyword evidence="3" id="KW-1185">Reference proteome</keyword>
<protein>
    <submittedName>
        <fullName evidence="2">Uncharacterized protein</fullName>
    </submittedName>
</protein>
<accession>A0A5B7FNB9</accession>
<reference evidence="2 3" key="1">
    <citation type="submission" date="2019-05" db="EMBL/GenBank/DDBJ databases">
        <title>Another draft genome of Portunus trituberculatus and its Hox gene families provides insights of decapod evolution.</title>
        <authorList>
            <person name="Jeong J.-H."/>
            <person name="Song I."/>
            <person name="Kim S."/>
            <person name="Choi T."/>
            <person name="Kim D."/>
            <person name="Ryu S."/>
            <person name="Kim W."/>
        </authorList>
    </citation>
    <scope>NUCLEOTIDE SEQUENCE [LARGE SCALE GENOMIC DNA]</scope>
    <source>
        <tissue evidence="2">Muscle</tissue>
    </source>
</reference>